<evidence type="ECO:0000313" key="3">
    <source>
        <dbReference type="Proteomes" id="UP001501442"/>
    </source>
</evidence>
<feature type="transmembrane region" description="Helical" evidence="1">
    <location>
        <begin position="348"/>
        <end position="367"/>
    </location>
</feature>
<feature type="transmembrane region" description="Helical" evidence="1">
    <location>
        <begin position="387"/>
        <end position="408"/>
    </location>
</feature>
<feature type="transmembrane region" description="Helical" evidence="1">
    <location>
        <begin position="33"/>
        <end position="53"/>
    </location>
</feature>
<dbReference type="RefSeq" id="WP_345432570.1">
    <property type="nucleotide sequence ID" value="NZ_BAABHK010000005.1"/>
</dbReference>
<dbReference type="Proteomes" id="UP001501442">
    <property type="component" value="Unassembled WGS sequence"/>
</dbReference>
<name>A0ABP8UAL3_9ACTN</name>
<evidence type="ECO:0000256" key="1">
    <source>
        <dbReference type="SAM" id="Phobius"/>
    </source>
</evidence>
<organism evidence="2 3">
    <name type="scientific">Actinoallomurus vinaceus</name>
    <dbReference type="NCBI Taxonomy" id="1080074"/>
    <lineage>
        <taxon>Bacteria</taxon>
        <taxon>Bacillati</taxon>
        <taxon>Actinomycetota</taxon>
        <taxon>Actinomycetes</taxon>
        <taxon>Streptosporangiales</taxon>
        <taxon>Thermomonosporaceae</taxon>
        <taxon>Actinoallomurus</taxon>
    </lineage>
</organism>
<feature type="transmembrane region" description="Helical" evidence="1">
    <location>
        <begin position="420"/>
        <end position="439"/>
    </location>
</feature>
<sequence length="513" mass="53619">MTQNVAAVPKRSALLDRVLGRIEWAGNKLPHPVLLFAFLFVLVAVLSSVLGGLGTTVTIPGTHQTKTVQGLLTADGVVWLLQNLVQNFAGFPPFATVIMLIMAVGLAERSGLLEVAVRATLARVPRAVLPYALAIVACQAHMMSDVANIVIPPLAAMAFKAAGRHPVAGLLGGVACVGAGYSAGFTVGSLDALLIGITQKSVAVLPGASGVEVNLLVNYFFTAVSSIILGLLGGFLISRVLEPRLGAYEERDEQPEQADISSEQWRGLRVTGVVLAAYVATVLTAWLWPGSPLRGPGGALVPSPVLSGIVTLIFLAFLIAGLTYGIASGTVRSAQDAVTMSTEAVKSMAGYVVLIFVAAQVIALFNWSNLGLVLAVKGAALLKSIGLTGLGVIVLFVALTALLSLFIVSGSALWSLLAPVFVPAFMLLGMSPALSQAAFRVGDSAMHIVTPMNPYLLLALAMLREYEPEARFGTMISRLAIFALPFLVVWTLLLAVFYTLGLPLGPGSGIHLH</sequence>
<keyword evidence="1" id="KW-1133">Transmembrane helix</keyword>
<feature type="transmembrane region" description="Helical" evidence="1">
    <location>
        <begin position="445"/>
        <end position="463"/>
    </location>
</feature>
<feature type="transmembrane region" description="Helical" evidence="1">
    <location>
        <begin position="270"/>
        <end position="288"/>
    </location>
</feature>
<dbReference type="PANTHER" id="PTHR30282:SF0">
    <property type="entry name" value="P-AMINOBENZOYL-GLUTAMATE TRANSPORT PROTEIN"/>
    <property type="match status" value="1"/>
</dbReference>
<protein>
    <submittedName>
        <fullName evidence="2">AbgT family transporter</fullName>
    </submittedName>
</protein>
<dbReference type="EMBL" id="BAABHK010000005">
    <property type="protein sequence ID" value="GAA4627818.1"/>
    <property type="molecule type" value="Genomic_DNA"/>
</dbReference>
<evidence type="ECO:0000313" key="2">
    <source>
        <dbReference type="EMBL" id="GAA4627818.1"/>
    </source>
</evidence>
<feature type="transmembrane region" description="Helical" evidence="1">
    <location>
        <begin position="308"/>
        <end position="327"/>
    </location>
</feature>
<proteinExistence type="predicted"/>
<dbReference type="InterPro" id="IPR004697">
    <property type="entry name" value="AbgT"/>
</dbReference>
<keyword evidence="1" id="KW-0472">Membrane</keyword>
<feature type="transmembrane region" description="Helical" evidence="1">
    <location>
        <begin position="475"/>
        <end position="498"/>
    </location>
</feature>
<keyword evidence="1" id="KW-0812">Transmembrane</keyword>
<accession>A0ABP8UAL3</accession>
<feature type="transmembrane region" description="Helical" evidence="1">
    <location>
        <begin position="88"/>
        <end position="107"/>
    </location>
</feature>
<reference evidence="3" key="1">
    <citation type="journal article" date="2019" name="Int. J. Syst. Evol. Microbiol.">
        <title>The Global Catalogue of Microorganisms (GCM) 10K type strain sequencing project: providing services to taxonomists for standard genome sequencing and annotation.</title>
        <authorList>
            <consortium name="The Broad Institute Genomics Platform"/>
            <consortium name="The Broad Institute Genome Sequencing Center for Infectious Disease"/>
            <person name="Wu L."/>
            <person name="Ma J."/>
        </authorList>
    </citation>
    <scope>NUCLEOTIDE SEQUENCE [LARGE SCALE GENOMIC DNA]</scope>
    <source>
        <strain evidence="3">JCM 17939</strain>
    </source>
</reference>
<comment type="caution">
    <text evidence="2">The sequence shown here is derived from an EMBL/GenBank/DDBJ whole genome shotgun (WGS) entry which is preliminary data.</text>
</comment>
<feature type="transmembrane region" description="Helical" evidence="1">
    <location>
        <begin position="219"/>
        <end position="241"/>
    </location>
</feature>
<dbReference type="PANTHER" id="PTHR30282">
    <property type="entry name" value="P-AMINOBENZOYL GLUTAMATE TRANSPORTER"/>
    <property type="match status" value="1"/>
</dbReference>
<gene>
    <name evidence="2" type="ORF">GCM10023196_041610</name>
</gene>
<keyword evidence="3" id="KW-1185">Reference proteome</keyword>
<dbReference type="Pfam" id="PF03806">
    <property type="entry name" value="ABG_transport"/>
    <property type="match status" value="1"/>
</dbReference>